<dbReference type="Pfam" id="PF06985">
    <property type="entry name" value="HET"/>
    <property type="match status" value="1"/>
</dbReference>
<dbReference type="PANTHER" id="PTHR24148">
    <property type="entry name" value="ANKYRIN REPEAT DOMAIN-CONTAINING PROTEIN 39 HOMOLOG-RELATED"/>
    <property type="match status" value="1"/>
</dbReference>
<dbReference type="AlphaFoldDB" id="A0A136IK08"/>
<dbReference type="PANTHER" id="PTHR24148:SF64">
    <property type="entry name" value="HETEROKARYON INCOMPATIBILITY DOMAIN-CONTAINING PROTEIN"/>
    <property type="match status" value="1"/>
</dbReference>
<evidence type="ECO:0000313" key="3">
    <source>
        <dbReference type="Proteomes" id="UP000070501"/>
    </source>
</evidence>
<name>A0A136IK08_9PEZI</name>
<accession>A0A136IK08</accession>
<dbReference type="InParanoid" id="A0A136IK08"/>
<gene>
    <name evidence="2" type="ORF">Micbo1qcDRAFT_128282</name>
</gene>
<feature type="non-terminal residue" evidence="2">
    <location>
        <position position="278"/>
    </location>
</feature>
<organism evidence="2 3">
    <name type="scientific">Microdochium bolleyi</name>
    <dbReference type="NCBI Taxonomy" id="196109"/>
    <lineage>
        <taxon>Eukaryota</taxon>
        <taxon>Fungi</taxon>
        <taxon>Dikarya</taxon>
        <taxon>Ascomycota</taxon>
        <taxon>Pezizomycotina</taxon>
        <taxon>Sordariomycetes</taxon>
        <taxon>Xylariomycetidae</taxon>
        <taxon>Xylariales</taxon>
        <taxon>Microdochiaceae</taxon>
        <taxon>Microdochium</taxon>
    </lineage>
</organism>
<dbReference type="OrthoDB" id="2157530at2759"/>
<evidence type="ECO:0000313" key="2">
    <source>
        <dbReference type="EMBL" id="KXJ85297.1"/>
    </source>
</evidence>
<keyword evidence="3" id="KW-1185">Reference proteome</keyword>
<evidence type="ECO:0000259" key="1">
    <source>
        <dbReference type="Pfam" id="PF06985"/>
    </source>
</evidence>
<sequence length="278" mass="31740">MEPGVGVDLASLQSGQGRVNPTSYPRVLLPSALYAASYLPRESRSIRVLHLEGLPNRQKRTKRHPGQEIPLQGQLSVQSLDESPHYTALSYVWAQAELKERRVIHIQQDGVTIDELEITENCYQALMSIRQRAGSISLWVDAICINQADDDEKCHQVALLGDIYGLATMTYAWLGEGHAGTDKAMRYVRAQGLRSTRLQLGLAAATTEQTKREERRRYTGLFFRDILAWYIEKNDLDFILETVWLTRAWTFQEFVLSHNITLLCGNEELRWEEFFAAI</sequence>
<dbReference type="Proteomes" id="UP000070501">
    <property type="component" value="Unassembled WGS sequence"/>
</dbReference>
<proteinExistence type="predicted"/>
<protein>
    <submittedName>
        <fullName evidence="2">Heterokaryon incompatibility protein-domain-containing protein</fullName>
    </submittedName>
</protein>
<feature type="domain" description="Heterokaryon incompatibility" evidence="1">
    <location>
        <begin position="86"/>
        <end position="253"/>
    </location>
</feature>
<dbReference type="InterPro" id="IPR052895">
    <property type="entry name" value="HetReg/Transcr_Mod"/>
</dbReference>
<reference evidence="3" key="1">
    <citation type="submission" date="2016-02" db="EMBL/GenBank/DDBJ databases">
        <title>Draft genome sequence of Microdochium bolleyi, a fungal endophyte of beachgrass.</title>
        <authorList>
            <consortium name="DOE Joint Genome Institute"/>
            <person name="David A.S."/>
            <person name="May G."/>
            <person name="Haridas S."/>
            <person name="Lim J."/>
            <person name="Wang M."/>
            <person name="Labutti K."/>
            <person name="Lipzen A."/>
            <person name="Barry K."/>
            <person name="Grigoriev I.V."/>
        </authorList>
    </citation>
    <scope>NUCLEOTIDE SEQUENCE [LARGE SCALE GENOMIC DNA]</scope>
    <source>
        <strain evidence="3">J235TASD1</strain>
    </source>
</reference>
<dbReference type="InterPro" id="IPR010730">
    <property type="entry name" value="HET"/>
</dbReference>
<dbReference type="EMBL" id="KQ964286">
    <property type="protein sequence ID" value="KXJ85297.1"/>
    <property type="molecule type" value="Genomic_DNA"/>
</dbReference>
<dbReference type="STRING" id="196109.A0A136IK08"/>